<dbReference type="InterPro" id="IPR003374">
    <property type="entry name" value="ApbE-like_sf"/>
</dbReference>
<keyword evidence="4 11" id="KW-0285">Flavoprotein</keyword>
<dbReference type="EC" id="2.7.1.180" evidence="2 11"/>
<evidence type="ECO:0000256" key="6">
    <source>
        <dbReference type="ARBA" id="ARBA00022723"/>
    </source>
</evidence>
<protein>
    <recommendedName>
        <fullName evidence="3 11">FAD:protein FMN transferase</fullName>
        <ecNumber evidence="2 11">2.7.1.180</ecNumber>
    </recommendedName>
    <alternativeName>
        <fullName evidence="9 11">Flavin transferase</fullName>
    </alternativeName>
</protein>
<organism evidence="12 13">
    <name type="scientific">Polluticaenibacter yanchengensis</name>
    <dbReference type="NCBI Taxonomy" id="3014562"/>
    <lineage>
        <taxon>Bacteria</taxon>
        <taxon>Pseudomonadati</taxon>
        <taxon>Bacteroidota</taxon>
        <taxon>Chitinophagia</taxon>
        <taxon>Chitinophagales</taxon>
        <taxon>Chitinophagaceae</taxon>
        <taxon>Polluticaenibacter</taxon>
    </lineage>
</organism>
<evidence type="ECO:0000256" key="5">
    <source>
        <dbReference type="ARBA" id="ARBA00022679"/>
    </source>
</evidence>
<proteinExistence type="inferred from homology"/>
<comment type="caution">
    <text evidence="12">The sequence shown here is derived from an EMBL/GenBank/DDBJ whole genome shotgun (WGS) entry which is preliminary data.</text>
</comment>
<dbReference type="Proteomes" id="UP001210231">
    <property type="component" value="Unassembled WGS sequence"/>
</dbReference>
<evidence type="ECO:0000256" key="10">
    <source>
        <dbReference type="ARBA" id="ARBA00048540"/>
    </source>
</evidence>
<comment type="cofactor">
    <cofactor evidence="1">
        <name>Mg(2+)</name>
        <dbReference type="ChEBI" id="CHEBI:18420"/>
    </cofactor>
</comment>
<keyword evidence="8 11" id="KW-0460">Magnesium</keyword>
<dbReference type="Pfam" id="PF02424">
    <property type="entry name" value="ApbE"/>
    <property type="match status" value="1"/>
</dbReference>
<keyword evidence="13" id="KW-1185">Reference proteome</keyword>
<evidence type="ECO:0000256" key="9">
    <source>
        <dbReference type="ARBA" id="ARBA00031306"/>
    </source>
</evidence>
<comment type="similarity">
    <text evidence="11">Belongs to the ApbE family.</text>
</comment>
<evidence type="ECO:0000256" key="2">
    <source>
        <dbReference type="ARBA" id="ARBA00011955"/>
    </source>
</evidence>
<evidence type="ECO:0000256" key="11">
    <source>
        <dbReference type="PIRNR" id="PIRNR006268"/>
    </source>
</evidence>
<dbReference type="PIRSF" id="PIRSF006268">
    <property type="entry name" value="ApbE"/>
    <property type="match status" value="1"/>
</dbReference>
<dbReference type="PANTHER" id="PTHR30040">
    <property type="entry name" value="THIAMINE BIOSYNTHESIS LIPOPROTEIN APBE"/>
    <property type="match status" value="1"/>
</dbReference>
<accession>A0ABT4UN33</accession>
<evidence type="ECO:0000256" key="3">
    <source>
        <dbReference type="ARBA" id="ARBA00016337"/>
    </source>
</evidence>
<evidence type="ECO:0000256" key="4">
    <source>
        <dbReference type="ARBA" id="ARBA00022630"/>
    </source>
</evidence>
<evidence type="ECO:0000313" key="12">
    <source>
        <dbReference type="EMBL" id="MDA3616185.1"/>
    </source>
</evidence>
<dbReference type="RefSeq" id="WP_407032515.1">
    <property type="nucleotide sequence ID" value="NZ_JAQGEF010000024.1"/>
</dbReference>
<keyword evidence="5 11" id="KW-0808">Transferase</keyword>
<keyword evidence="7 11" id="KW-0274">FAD</keyword>
<comment type="catalytic activity">
    <reaction evidence="10 11">
        <text>L-threonyl-[protein] + FAD = FMN-L-threonyl-[protein] + AMP + H(+)</text>
        <dbReference type="Rhea" id="RHEA:36847"/>
        <dbReference type="Rhea" id="RHEA-COMP:11060"/>
        <dbReference type="Rhea" id="RHEA-COMP:11061"/>
        <dbReference type="ChEBI" id="CHEBI:15378"/>
        <dbReference type="ChEBI" id="CHEBI:30013"/>
        <dbReference type="ChEBI" id="CHEBI:57692"/>
        <dbReference type="ChEBI" id="CHEBI:74257"/>
        <dbReference type="ChEBI" id="CHEBI:456215"/>
        <dbReference type="EC" id="2.7.1.180"/>
    </reaction>
</comment>
<evidence type="ECO:0000256" key="7">
    <source>
        <dbReference type="ARBA" id="ARBA00022827"/>
    </source>
</evidence>
<evidence type="ECO:0000256" key="8">
    <source>
        <dbReference type="ARBA" id="ARBA00022842"/>
    </source>
</evidence>
<keyword evidence="6 11" id="KW-0479">Metal-binding</keyword>
<evidence type="ECO:0000313" key="13">
    <source>
        <dbReference type="Proteomes" id="UP001210231"/>
    </source>
</evidence>
<gene>
    <name evidence="12" type="ORF">O3P16_15315</name>
</gene>
<reference evidence="12 13" key="1">
    <citation type="submission" date="2022-12" db="EMBL/GenBank/DDBJ databases">
        <title>Chitinophagaceae gen. sp. nov., a new member of the family Chitinophagaceae, isolated from soil in a chemical factory.</title>
        <authorList>
            <person name="Ke Z."/>
        </authorList>
    </citation>
    <scope>NUCLEOTIDE SEQUENCE [LARGE SCALE GENOMIC DNA]</scope>
    <source>
        <strain evidence="12 13">LY-5</strain>
    </source>
</reference>
<dbReference type="SUPFAM" id="SSF143631">
    <property type="entry name" value="ApbE-like"/>
    <property type="match status" value="1"/>
</dbReference>
<dbReference type="PANTHER" id="PTHR30040:SF2">
    <property type="entry name" value="FAD:PROTEIN FMN TRANSFERASE"/>
    <property type="match status" value="1"/>
</dbReference>
<dbReference type="InterPro" id="IPR024932">
    <property type="entry name" value="ApbE"/>
</dbReference>
<dbReference type="GO" id="GO:0016740">
    <property type="term" value="F:transferase activity"/>
    <property type="evidence" value="ECO:0007669"/>
    <property type="project" value="UniProtKB-KW"/>
</dbReference>
<dbReference type="Gene3D" id="3.10.520.10">
    <property type="entry name" value="ApbE-like domains"/>
    <property type="match status" value="1"/>
</dbReference>
<evidence type="ECO:0000256" key="1">
    <source>
        <dbReference type="ARBA" id="ARBA00001946"/>
    </source>
</evidence>
<dbReference type="EMBL" id="JAQGEF010000024">
    <property type="protein sequence ID" value="MDA3616185.1"/>
    <property type="molecule type" value="Genomic_DNA"/>
</dbReference>
<sequence length="310" mass="35119">MRLKQYTDTIVSMTTSLQVTILYDEKKPEVAKKIIKESYKEADRIINIISAWQNNTELYKVNSNAGIAPVTVCDELYYLVKRANRISDMTEGLFDVTFASLDKIWYFDKPIDKLPDETTIKNSVKNINYRFIELDEKNKTIYIRNKGTKIELGAIGKGYVVNKMKLKLQELGINNGIVNAGGDLVAWGKNESGEPWKIGVTDPNNTKKYLGWFRVDNSAVATSGSYERFALINGEKYSHIIHPKTGWPVKGIQSVTILSPDVEMCDSIATSVFLLGKDEGLAFVNQFDDLQCLIIDDKGDYYFSDNFKKN</sequence>
<name>A0ABT4UN33_9BACT</name>